<evidence type="ECO:0000313" key="3">
    <source>
        <dbReference type="EMBL" id="CAF4260386.1"/>
    </source>
</evidence>
<dbReference type="Proteomes" id="UP000663866">
    <property type="component" value="Unassembled WGS sequence"/>
</dbReference>
<proteinExistence type="predicted"/>
<evidence type="ECO:0000313" key="2">
    <source>
        <dbReference type="EMBL" id="CAF2155859.1"/>
    </source>
</evidence>
<accession>A0A816Y9G8</accession>
<feature type="transmembrane region" description="Helical" evidence="1">
    <location>
        <begin position="41"/>
        <end position="60"/>
    </location>
</feature>
<dbReference type="EMBL" id="CAJNRF010014219">
    <property type="protein sequence ID" value="CAF2155859.1"/>
    <property type="molecule type" value="Genomic_DNA"/>
</dbReference>
<dbReference type="Proteomes" id="UP000663856">
    <property type="component" value="Unassembled WGS sequence"/>
</dbReference>
<keyword evidence="5" id="KW-1185">Reference proteome</keyword>
<evidence type="ECO:0000313" key="5">
    <source>
        <dbReference type="Proteomes" id="UP000663866"/>
    </source>
</evidence>
<evidence type="ECO:0008006" key="6">
    <source>
        <dbReference type="Google" id="ProtNLM"/>
    </source>
</evidence>
<reference evidence="2" key="1">
    <citation type="submission" date="2021-02" db="EMBL/GenBank/DDBJ databases">
        <authorList>
            <person name="Nowell W R."/>
        </authorList>
    </citation>
    <scope>NUCLEOTIDE SEQUENCE</scope>
</reference>
<dbReference type="SUPFAM" id="SSF81321">
    <property type="entry name" value="Family A G protein-coupled receptor-like"/>
    <property type="match status" value="1"/>
</dbReference>
<evidence type="ECO:0000256" key="1">
    <source>
        <dbReference type="SAM" id="Phobius"/>
    </source>
</evidence>
<keyword evidence="1" id="KW-0812">Transmembrane</keyword>
<protein>
    <recommendedName>
        <fullName evidence="6">G protein-coupled receptor</fullName>
    </recommendedName>
</protein>
<comment type="caution">
    <text evidence="2">The sequence shown here is derived from an EMBL/GenBank/DDBJ whole genome shotgun (WGS) entry which is preliminary data.</text>
</comment>
<dbReference type="AlphaFoldDB" id="A0A816Y9G8"/>
<feature type="transmembrane region" description="Helical" evidence="1">
    <location>
        <begin position="118"/>
        <end position="139"/>
    </location>
</feature>
<feature type="transmembrane region" description="Helical" evidence="1">
    <location>
        <begin position="86"/>
        <end position="106"/>
    </location>
</feature>
<dbReference type="Gene3D" id="1.20.1070.10">
    <property type="entry name" value="Rhodopsin 7-helix transmembrane proteins"/>
    <property type="match status" value="1"/>
</dbReference>
<keyword evidence="1" id="KW-0472">Membrane</keyword>
<gene>
    <name evidence="3" type="ORF">OVN521_LOCUS29529</name>
    <name evidence="2" type="ORF">WKI299_LOCUS31250</name>
</gene>
<evidence type="ECO:0000313" key="4">
    <source>
        <dbReference type="Proteomes" id="UP000663856"/>
    </source>
</evidence>
<keyword evidence="1" id="KW-1133">Transmembrane helix</keyword>
<name>A0A816Y9G8_9BILA</name>
<dbReference type="EMBL" id="CAJOBG010009171">
    <property type="protein sequence ID" value="CAF4260386.1"/>
    <property type="molecule type" value="Genomic_DNA"/>
</dbReference>
<sequence length="162" mass="19391">MSHEFIYRGLFDDYEEQRVWCVFHYSESIQRYSTAIQRFHFIVPFLMNLFSAVCIICTLARRRAAIQSRQRYAQHLLVQLKKNKQLIVSPIVLVILSIPRLLITLFSGCVKVSRSPWLYLLGYLVSFIPPALVFIIFVLPSTMYKKVFTTMIMRWRRRFFRQ</sequence>
<organism evidence="2 4">
    <name type="scientific">Rotaria magnacalcarata</name>
    <dbReference type="NCBI Taxonomy" id="392030"/>
    <lineage>
        <taxon>Eukaryota</taxon>
        <taxon>Metazoa</taxon>
        <taxon>Spiralia</taxon>
        <taxon>Gnathifera</taxon>
        <taxon>Rotifera</taxon>
        <taxon>Eurotatoria</taxon>
        <taxon>Bdelloidea</taxon>
        <taxon>Philodinida</taxon>
        <taxon>Philodinidae</taxon>
        <taxon>Rotaria</taxon>
    </lineage>
</organism>